<evidence type="ECO:0000313" key="7">
    <source>
        <dbReference type="Proteomes" id="UP001321749"/>
    </source>
</evidence>
<dbReference type="InterPro" id="IPR000408">
    <property type="entry name" value="Reg_chr_condens"/>
</dbReference>
<evidence type="ECO:0000259" key="5">
    <source>
        <dbReference type="Pfam" id="PF25390"/>
    </source>
</evidence>
<dbReference type="EMBL" id="MU864928">
    <property type="protein sequence ID" value="KAK4467028.1"/>
    <property type="molecule type" value="Genomic_DNA"/>
</dbReference>
<evidence type="ECO:0000256" key="3">
    <source>
        <dbReference type="PROSITE-ProRule" id="PRU00235"/>
    </source>
</evidence>
<dbReference type="PROSITE" id="PS00626">
    <property type="entry name" value="RCC1_2"/>
    <property type="match status" value="2"/>
</dbReference>
<dbReference type="InterPro" id="IPR051553">
    <property type="entry name" value="Ran_GTPase-activating"/>
</dbReference>
<dbReference type="InterPro" id="IPR009091">
    <property type="entry name" value="RCC1/BLIP-II"/>
</dbReference>
<dbReference type="Gene3D" id="2.130.10.30">
    <property type="entry name" value="Regulator of chromosome condensation 1/beta-lactamase-inhibitor protein II"/>
    <property type="match status" value="1"/>
</dbReference>
<dbReference type="InterPro" id="IPR058923">
    <property type="entry name" value="RCC1-like_dom"/>
</dbReference>
<feature type="repeat" description="RCC1" evidence="3">
    <location>
        <begin position="246"/>
        <end position="318"/>
    </location>
</feature>
<feature type="compositionally biased region" description="Acidic residues" evidence="4">
    <location>
        <begin position="81"/>
        <end position="93"/>
    </location>
</feature>
<dbReference type="PANTHER" id="PTHR45982">
    <property type="entry name" value="REGULATOR OF CHROMOSOME CONDENSATION"/>
    <property type="match status" value="1"/>
</dbReference>
<keyword evidence="1" id="KW-0344">Guanine-nucleotide releasing factor</keyword>
<feature type="repeat" description="RCC1" evidence="3">
    <location>
        <begin position="319"/>
        <end position="385"/>
    </location>
</feature>
<protein>
    <submittedName>
        <fullName evidence="6">Ran exchange factor Prp20/Pim1</fullName>
    </submittedName>
</protein>
<evidence type="ECO:0000256" key="4">
    <source>
        <dbReference type="SAM" id="MobiDB-lite"/>
    </source>
</evidence>
<dbReference type="SUPFAM" id="SSF50985">
    <property type="entry name" value="RCC1/BLIP-II"/>
    <property type="match status" value="1"/>
</dbReference>
<comment type="caution">
    <text evidence="6">The sequence shown here is derived from an EMBL/GenBank/DDBJ whole genome shotgun (WGS) entry which is preliminary data.</text>
</comment>
<dbReference type="PANTHER" id="PTHR45982:SF1">
    <property type="entry name" value="REGULATOR OF CHROMOSOME CONDENSATION"/>
    <property type="match status" value="1"/>
</dbReference>
<feature type="region of interest" description="Disordered" evidence="4">
    <location>
        <begin position="81"/>
        <end position="103"/>
    </location>
</feature>
<dbReference type="PROSITE" id="PS50012">
    <property type="entry name" value="RCC1_3"/>
    <property type="match status" value="6"/>
</dbReference>
<name>A0AAV9I207_9PEZI</name>
<feature type="repeat" description="RCC1" evidence="3">
    <location>
        <begin position="133"/>
        <end position="188"/>
    </location>
</feature>
<dbReference type="Pfam" id="PF25390">
    <property type="entry name" value="WD40_RLD"/>
    <property type="match status" value="1"/>
</dbReference>
<keyword evidence="2" id="KW-0677">Repeat</keyword>
<dbReference type="Proteomes" id="UP001321749">
    <property type="component" value="Unassembled WGS sequence"/>
</dbReference>
<sequence>MGGNENGELGIGDTGGRDVAIPTVIKSLQGKRIKSVAVGGMHCAILVEGEDGVMTWGVNDLGALGRDTTWDGGAMVDVDGDGDTDMSNGEETDLNPLESRPGKVDFGGTGVRSEDIKQVVAGDNGTWIVTWDGNVYGWGSMRSNDGVELFSEHVKIQKTPTLINFPDEKNGISKLAAGTNHVLALTESGSVYTWGIAYEQGQLGRRLMARNRNKISNAFTPRKLALKNIKDIFSGSHHSFALDKDGAVWAWGLNNYGQTGVLASKNAGEDSACVMVPDKIHCADWSKPGEEEEEEEGGRSGVVSIAAGNKHSLALTKDGKCFAWGQLNGCALGFKLSDFDSGDPNVVRDYRGTPRILKKPTRIPNLPKLRYVATGGEHSVAIAEDGKVYTWGFNNSCQTGHSGGDDIETPKMIDRKAVVDKVFVWAGAGGMFTVLAEEA</sequence>
<dbReference type="PRINTS" id="PR00633">
    <property type="entry name" value="RCCNDNSATION"/>
</dbReference>
<dbReference type="PROSITE" id="PS00625">
    <property type="entry name" value="RCC1_1"/>
    <property type="match status" value="1"/>
</dbReference>
<feature type="repeat" description="RCC1" evidence="3">
    <location>
        <begin position="189"/>
        <end position="245"/>
    </location>
</feature>
<gene>
    <name evidence="6" type="ORF">QBC42DRAFT_191438</name>
</gene>
<evidence type="ECO:0000313" key="6">
    <source>
        <dbReference type="EMBL" id="KAK4467028.1"/>
    </source>
</evidence>
<evidence type="ECO:0000256" key="1">
    <source>
        <dbReference type="ARBA" id="ARBA00022658"/>
    </source>
</evidence>
<feature type="repeat" description="RCC1" evidence="3">
    <location>
        <begin position="386"/>
        <end position="439"/>
    </location>
</feature>
<keyword evidence="7" id="KW-1185">Reference proteome</keyword>
<feature type="domain" description="RCC1-like" evidence="5">
    <location>
        <begin position="2"/>
        <end position="435"/>
    </location>
</feature>
<dbReference type="AlphaFoldDB" id="A0AAV9I207"/>
<accession>A0AAV9I207</accession>
<reference evidence="6" key="2">
    <citation type="submission" date="2023-06" db="EMBL/GenBank/DDBJ databases">
        <authorList>
            <consortium name="Lawrence Berkeley National Laboratory"/>
            <person name="Mondo S.J."/>
            <person name="Hensen N."/>
            <person name="Bonometti L."/>
            <person name="Westerberg I."/>
            <person name="Brannstrom I.O."/>
            <person name="Guillou S."/>
            <person name="Cros-Aarteil S."/>
            <person name="Calhoun S."/>
            <person name="Haridas S."/>
            <person name="Kuo A."/>
            <person name="Pangilinan J."/>
            <person name="Riley R."/>
            <person name="Labutti K."/>
            <person name="Andreopoulos B."/>
            <person name="Lipzen A."/>
            <person name="Chen C."/>
            <person name="Yanf M."/>
            <person name="Daum C."/>
            <person name="Ng V."/>
            <person name="Clum A."/>
            <person name="Steindorff A."/>
            <person name="Ohm R."/>
            <person name="Martin F."/>
            <person name="Silar P."/>
            <person name="Natvig D."/>
            <person name="Lalanne C."/>
            <person name="Gautier V."/>
            <person name="Ament-Velasquez S.L."/>
            <person name="Kruys A."/>
            <person name="Hutchinson M.I."/>
            <person name="Powell A.J."/>
            <person name="Barry K."/>
            <person name="Miller A.N."/>
            <person name="Grigoriev I.V."/>
            <person name="Debuchy R."/>
            <person name="Gladieux P."/>
            <person name="Thoren M.H."/>
            <person name="Johannesson H."/>
        </authorList>
    </citation>
    <scope>NUCLEOTIDE SEQUENCE</scope>
    <source>
        <strain evidence="6">PSN324</strain>
    </source>
</reference>
<dbReference type="GO" id="GO:0005737">
    <property type="term" value="C:cytoplasm"/>
    <property type="evidence" value="ECO:0007669"/>
    <property type="project" value="TreeGrafter"/>
</dbReference>
<dbReference type="GO" id="GO:0005085">
    <property type="term" value="F:guanyl-nucleotide exchange factor activity"/>
    <property type="evidence" value="ECO:0007669"/>
    <property type="project" value="TreeGrafter"/>
</dbReference>
<reference evidence="6" key="1">
    <citation type="journal article" date="2023" name="Mol. Phylogenet. Evol.">
        <title>Genome-scale phylogeny and comparative genomics of the fungal order Sordariales.</title>
        <authorList>
            <person name="Hensen N."/>
            <person name="Bonometti L."/>
            <person name="Westerberg I."/>
            <person name="Brannstrom I.O."/>
            <person name="Guillou S."/>
            <person name="Cros-Aarteil S."/>
            <person name="Calhoun S."/>
            <person name="Haridas S."/>
            <person name="Kuo A."/>
            <person name="Mondo S."/>
            <person name="Pangilinan J."/>
            <person name="Riley R."/>
            <person name="LaButti K."/>
            <person name="Andreopoulos B."/>
            <person name="Lipzen A."/>
            <person name="Chen C."/>
            <person name="Yan M."/>
            <person name="Daum C."/>
            <person name="Ng V."/>
            <person name="Clum A."/>
            <person name="Steindorff A."/>
            <person name="Ohm R.A."/>
            <person name="Martin F."/>
            <person name="Silar P."/>
            <person name="Natvig D.O."/>
            <person name="Lalanne C."/>
            <person name="Gautier V."/>
            <person name="Ament-Velasquez S.L."/>
            <person name="Kruys A."/>
            <person name="Hutchinson M.I."/>
            <person name="Powell A.J."/>
            <person name="Barry K."/>
            <person name="Miller A.N."/>
            <person name="Grigoriev I.V."/>
            <person name="Debuchy R."/>
            <person name="Gladieux P."/>
            <person name="Hiltunen Thoren M."/>
            <person name="Johannesson H."/>
        </authorList>
    </citation>
    <scope>NUCLEOTIDE SEQUENCE</scope>
    <source>
        <strain evidence="6">PSN324</strain>
    </source>
</reference>
<feature type="repeat" description="RCC1" evidence="3">
    <location>
        <begin position="1"/>
        <end position="49"/>
    </location>
</feature>
<evidence type="ECO:0000256" key="2">
    <source>
        <dbReference type="ARBA" id="ARBA00022737"/>
    </source>
</evidence>
<organism evidence="6 7">
    <name type="scientific">Cladorrhinum samala</name>
    <dbReference type="NCBI Taxonomy" id="585594"/>
    <lineage>
        <taxon>Eukaryota</taxon>
        <taxon>Fungi</taxon>
        <taxon>Dikarya</taxon>
        <taxon>Ascomycota</taxon>
        <taxon>Pezizomycotina</taxon>
        <taxon>Sordariomycetes</taxon>
        <taxon>Sordariomycetidae</taxon>
        <taxon>Sordariales</taxon>
        <taxon>Podosporaceae</taxon>
        <taxon>Cladorrhinum</taxon>
    </lineage>
</organism>
<proteinExistence type="predicted"/>